<accession>A0A850QQK2</accession>
<feature type="compositionally biased region" description="Low complexity" evidence="1">
    <location>
        <begin position="16"/>
        <end position="30"/>
    </location>
</feature>
<dbReference type="Proteomes" id="UP000533429">
    <property type="component" value="Unassembled WGS sequence"/>
</dbReference>
<feature type="compositionally biased region" description="Basic and acidic residues" evidence="1">
    <location>
        <begin position="1"/>
        <end position="12"/>
    </location>
</feature>
<organism evidence="2 3">
    <name type="scientific">Photobacterium damselae subsp. damselae</name>
    <name type="common">Listonella damsela</name>
    <dbReference type="NCBI Taxonomy" id="85581"/>
    <lineage>
        <taxon>Bacteria</taxon>
        <taxon>Pseudomonadati</taxon>
        <taxon>Pseudomonadota</taxon>
        <taxon>Gammaproteobacteria</taxon>
        <taxon>Vibrionales</taxon>
        <taxon>Vibrionaceae</taxon>
        <taxon>Photobacterium</taxon>
    </lineage>
</organism>
<reference evidence="2 3" key="1">
    <citation type="submission" date="2020-06" db="EMBL/GenBank/DDBJ databases">
        <title>Photobacterium damselae subsp. damselae comparative genomics.</title>
        <authorList>
            <person name="Osorio C.R."/>
        </authorList>
    </citation>
    <scope>NUCLEOTIDE SEQUENCE [LARGE SCALE GENOMIC DNA]</scope>
    <source>
        <strain evidence="2 3">TW250/03</strain>
    </source>
</reference>
<comment type="caution">
    <text evidence="2">The sequence shown here is derived from an EMBL/GenBank/DDBJ whole genome shotgun (WGS) entry which is preliminary data.</text>
</comment>
<sequence length="331" mass="38890">MSKQPHPTDKSGRYFVPSRVPSSIDSSSNRVTNYRSSNLIDTLERIENNQRNCGLQKEWLKVKNFPSLVYETKNRFDDLMAEDMQHGNEDRQTIERYGFMQPFKQWVQYDASSNKKYNGEDEFNLPSHEHFKRMKDLGDNLIFGIGFSSFGRTKEIFFKMLEKFKRNEGGIYMHPALDNAMRVHETTATFHSALIHCLSKNISNGTLPSNIRELTSKYMIDNNIALPHFKIRDGLLLSDDLFNGTVITVHGIWAMRVYVENLEYKGESIRGIFKYEIQDHFGLNSDDINHINNDSLMKKFELLRGFRSWYLLQHYTNYNFKPFITEIRFTL</sequence>
<protein>
    <submittedName>
        <fullName evidence="2">DUF3289 family protein</fullName>
    </submittedName>
</protein>
<dbReference type="Pfam" id="PF11692">
    <property type="entry name" value="DUF3289"/>
    <property type="match status" value="1"/>
</dbReference>
<evidence type="ECO:0000313" key="2">
    <source>
        <dbReference type="EMBL" id="NVP01917.1"/>
    </source>
</evidence>
<dbReference type="EMBL" id="JABXOR010001070">
    <property type="protein sequence ID" value="NVP01917.1"/>
    <property type="molecule type" value="Genomic_DNA"/>
</dbReference>
<dbReference type="InterPro" id="IPR017483">
    <property type="entry name" value="CHP03034"/>
</dbReference>
<proteinExistence type="predicted"/>
<evidence type="ECO:0000313" key="3">
    <source>
        <dbReference type="Proteomes" id="UP000533429"/>
    </source>
</evidence>
<name>A0A850QQK2_PHODD</name>
<evidence type="ECO:0000256" key="1">
    <source>
        <dbReference type="SAM" id="MobiDB-lite"/>
    </source>
</evidence>
<feature type="region of interest" description="Disordered" evidence="1">
    <location>
        <begin position="1"/>
        <end position="30"/>
    </location>
</feature>
<gene>
    <name evidence="2" type="ORF">HWA77_17010</name>
</gene>
<dbReference type="AlphaFoldDB" id="A0A850QQK2"/>